<dbReference type="PIRSF" id="PIRSF037208">
    <property type="entry name" value="ATE_pro_prd"/>
    <property type="match status" value="1"/>
</dbReference>
<comment type="catalytic activity">
    <reaction evidence="4">
        <text>N-terminal L-aspartyl-[protein] + L-leucyl-tRNA(Leu) = N-terminal L-leucyl-L-aspartyl-[protein] + tRNA(Leu) + H(+)</text>
        <dbReference type="Rhea" id="RHEA:50420"/>
        <dbReference type="Rhea" id="RHEA-COMP:9613"/>
        <dbReference type="Rhea" id="RHEA-COMP:9622"/>
        <dbReference type="Rhea" id="RHEA-COMP:12669"/>
        <dbReference type="Rhea" id="RHEA-COMP:12674"/>
        <dbReference type="ChEBI" id="CHEBI:15378"/>
        <dbReference type="ChEBI" id="CHEBI:64720"/>
        <dbReference type="ChEBI" id="CHEBI:78442"/>
        <dbReference type="ChEBI" id="CHEBI:78494"/>
        <dbReference type="ChEBI" id="CHEBI:133042"/>
        <dbReference type="EC" id="2.3.2.29"/>
    </reaction>
</comment>
<dbReference type="EC" id="2.3.2.29" evidence="4"/>
<evidence type="ECO:0000256" key="1">
    <source>
        <dbReference type="ARBA" id="ARBA00022490"/>
    </source>
</evidence>
<evidence type="ECO:0000313" key="8">
    <source>
        <dbReference type="Proteomes" id="UP001142810"/>
    </source>
</evidence>
<reference evidence="7" key="1">
    <citation type="submission" date="2022-11" db="EMBL/GenBank/DDBJ databases">
        <title>Alteromonas sp. nov., isolated from sea water of the Qingdao.</title>
        <authorList>
            <person name="Wang Q."/>
        </authorList>
    </citation>
    <scope>NUCLEOTIDE SEQUENCE</scope>
    <source>
        <strain evidence="7">ASW11-7</strain>
    </source>
</reference>
<comment type="similarity">
    <text evidence="4">Belongs to the R-transferase family. Bpt subfamily.</text>
</comment>
<sequence length="237" mass="27511">MKFGITQAFSCSYLPDEHEQLLVFAGEEKLIAYRYAQLIQVGFRRSGEQIYRPHCPHCHACESIRVPVSQFVPSKSQKRILSRNKMIRTVLSSAPQPSYYPLYENYISTRHIDGSMYPPSEEQFESFITCSWQPPMFIEAYDDQQLIAVAVTDVIEDGFGHSGFSALYTFFNPAYADRSIGTFMILQQIKFAARLNKNWLYLGYQVDGCKKMNYKTRFLPHERFSEGKWCRIDKKSA</sequence>
<dbReference type="NCBIfam" id="NF002346">
    <property type="entry name" value="PRK01305.2-3"/>
    <property type="match status" value="1"/>
</dbReference>
<dbReference type="GO" id="GO:0004057">
    <property type="term" value="F:arginyl-tRNA--protein transferase activity"/>
    <property type="evidence" value="ECO:0007669"/>
    <property type="project" value="UniProtKB-EC"/>
</dbReference>
<feature type="domain" description="N-end aminoacyl transferase N-terminal" evidence="5">
    <location>
        <begin position="10"/>
        <end position="79"/>
    </location>
</feature>
<dbReference type="Pfam" id="PF04377">
    <property type="entry name" value="ATE_C"/>
    <property type="match status" value="1"/>
</dbReference>
<comment type="subcellular location">
    <subcellularLocation>
        <location evidence="4">Cytoplasm</location>
    </subcellularLocation>
</comment>
<comment type="function">
    <text evidence="4">Functions in the N-end rule pathway of protein degradation where it conjugates Leu from its aminoacyl-tRNA to the N-termini of proteins containing an N-terminal aspartate or glutamate.</text>
</comment>
<organism evidence="7 8">
    <name type="scientific">Alteromonas aquimaris</name>
    <dbReference type="NCBI Taxonomy" id="2998417"/>
    <lineage>
        <taxon>Bacteria</taxon>
        <taxon>Pseudomonadati</taxon>
        <taxon>Pseudomonadota</taxon>
        <taxon>Gammaproteobacteria</taxon>
        <taxon>Alteromonadales</taxon>
        <taxon>Alteromonadaceae</taxon>
        <taxon>Alteromonas/Salinimonas group</taxon>
        <taxon>Alteromonas</taxon>
    </lineage>
</organism>
<protein>
    <recommendedName>
        <fullName evidence="4">Aspartate/glutamate leucyltransferase</fullName>
        <ecNumber evidence="4">2.3.2.29</ecNumber>
    </recommendedName>
</protein>
<keyword evidence="2 4" id="KW-0808">Transferase</keyword>
<evidence type="ECO:0000259" key="6">
    <source>
        <dbReference type="Pfam" id="PF04377"/>
    </source>
</evidence>
<dbReference type="InterPro" id="IPR007471">
    <property type="entry name" value="N-end_Aminoacyl_Trfase_N"/>
</dbReference>
<evidence type="ECO:0000313" key="7">
    <source>
        <dbReference type="EMBL" id="MCW8108663.1"/>
    </source>
</evidence>
<dbReference type="HAMAP" id="MF_00689">
    <property type="entry name" value="Bpt"/>
    <property type="match status" value="1"/>
</dbReference>
<dbReference type="Proteomes" id="UP001142810">
    <property type="component" value="Unassembled WGS sequence"/>
</dbReference>
<keyword evidence="1 4" id="KW-0963">Cytoplasm</keyword>
<keyword evidence="3 4" id="KW-0012">Acyltransferase</keyword>
<dbReference type="Pfam" id="PF04376">
    <property type="entry name" value="ATE_N"/>
    <property type="match status" value="1"/>
</dbReference>
<dbReference type="NCBIfam" id="NF002341">
    <property type="entry name" value="PRK01305.1-1"/>
    <property type="match status" value="1"/>
</dbReference>
<evidence type="ECO:0000259" key="5">
    <source>
        <dbReference type="Pfam" id="PF04376"/>
    </source>
</evidence>
<dbReference type="InterPro" id="IPR017138">
    <property type="entry name" value="Asp_Glu_LeuTrfase"/>
</dbReference>
<comment type="caution">
    <text evidence="7">The sequence shown here is derived from an EMBL/GenBank/DDBJ whole genome shotgun (WGS) entry which is preliminary data.</text>
</comment>
<dbReference type="EMBL" id="JAPFRD010000010">
    <property type="protein sequence ID" value="MCW8108663.1"/>
    <property type="molecule type" value="Genomic_DNA"/>
</dbReference>
<proteinExistence type="inferred from homology"/>
<accession>A0ABT3P7B8</accession>
<dbReference type="PANTHER" id="PTHR21367:SF1">
    <property type="entry name" value="ARGINYL-TRNA--PROTEIN TRANSFERASE 1"/>
    <property type="match status" value="1"/>
</dbReference>
<evidence type="ECO:0000256" key="2">
    <source>
        <dbReference type="ARBA" id="ARBA00022679"/>
    </source>
</evidence>
<gene>
    <name evidence="4" type="primary">bpt</name>
    <name evidence="7" type="ORF">OPS25_09160</name>
</gene>
<dbReference type="SUPFAM" id="SSF55729">
    <property type="entry name" value="Acyl-CoA N-acyltransferases (Nat)"/>
    <property type="match status" value="1"/>
</dbReference>
<dbReference type="InterPro" id="IPR030700">
    <property type="entry name" value="N-end_Aminoacyl_Trfase"/>
</dbReference>
<dbReference type="RefSeq" id="WP_265617414.1">
    <property type="nucleotide sequence ID" value="NZ_JAPFRD010000010.1"/>
</dbReference>
<dbReference type="NCBIfam" id="NF002342">
    <property type="entry name" value="PRK01305.1-3"/>
    <property type="match status" value="1"/>
</dbReference>
<keyword evidence="8" id="KW-1185">Reference proteome</keyword>
<dbReference type="InterPro" id="IPR016181">
    <property type="entry name" value="Acyl_CoA_acyltransferase"/>
</dbReference>
<dbReference type="PANTHER" id="PTHR21367">
    <property type="entry name" value="ARGININE-TRNA-PROTEIN TRANSFERASE 1"/>
    <property type="match status" value="1"/>
</dbReference>
<evidence type="ECO:0000256" key="3">
    <source>
        <dbReference type="ARBA" id="ARBA00023315"/>
    </source>
</evidence>
<evidence type="ECO:0000256" key="4">
    <source>
        <dbReference type="HAMAP-Rule" id="MF_00689"/>
    </source>
</evidence>
<name>A0ABT3P7B8_9ALTE</name>
<comment type="catalytic activity">
    <reaction evidence="4">
        <text>N-terminal L-glutamyl-[protein] + L-leucyl-tRNA(Leu) = N-terminal L-leucyl-L-glutamyl-[protein] + tRNA(Leu) + H(+)</text>
        <dbReference type="Rhea" id="RHEA:50412"/>
        <dbReference type="Rhea" id="RHEA-COMP:9613"/>
        <dbReference type="Rhea" id="RHEA-COMP:9622"/>
        <dbReference type="Rhea" id="RHEA-COMP:12664"/>
        <dbReference type="Rhea" id="RHEA-COMP:12668"/>
        <dbReference type="ChEBI" id="CHEBI:15378"/>
        <dbReference type="ChEBI" id="CHEBI:64721"/>
        <dbReference type="ChEBI" id="CHEBI:78442"/>
        <dbReference type="ChEBI" id="CHEBI:78494"/>
        <dbReference type="ChEBI" id="CHEBI:133041"/>
        <dbReference type="EC" id="2.3.2.29"/>
    </reaction>
</comment>
<feature type="domain" description="N-end rule aminoacyl transferase C-terminal" evidence="6">
    <location>
        <begin position="100"/>
        <end position="224"/>
    </location>
</feature>
<dbReference type="InterPro" id="IPR007472">
    <property type="entry name" value="N-end_Aminoacyl_Trfase_C"/>
</dbReference>
<dbReference type="NCBIfam" id="NF002345">
    <property type="entry name" value="PRK01305.2-2"/>
    <property type="match status" value="1"/>
</dbReference>